<proteinExistence type="predicted"/>
<dbReference type="Gene3D" id="3.30.70.270">
    <property type="match status" value="1"/>
</dbReference>
<dbReference type="InterPro" id="IPR043128">
    <property type="entry name" value="Rev_trsase/Diguanyl_cyclase"/>
</dbReference>
<dbReference type="InterPro" id="IPR035919">
    <property type="entry name" value="EAL_sf"/>
</dbReference>
<dbReference type="Gene3D" id="3.20.20.450">
    <property type="entry name" value="EAL domain"/>
    <property type="match status" value="1"/>
</dbReference>
<dbReference type="InterPro" id="IPR029787">
    <property type="entry name" value="Nucleotide_cyclase"/>
</dbReference>
<evidence type="ECO:0000256" key="1">
    <source>
        <dbReference type="SAM" id="Phobius"/>
    </source>
</evidence>
<gene>
    <name evidence="4" type="ORF">HNP82_000373</name>
</gene>
<dbReference type="SUPFAM" id="SSF141868">
    <property type="entry name" value="EAL domain-like"/>
    <property type="match status" value="1"/>
</dbReference>
<evidence type="ECO:0000313" key="4">
    <source>
        <dbReference type="EMBL" id="MBB5263279.1"/>
    </source>
</evidence>
<dbReference type="NCBIfam" id="TIGR00254">
    <property type="entry name" value="GGDEF"/>
    <property type="match status" value="1"/>
</dbReference>
<keyword evidence="1" id="KW-0812">Transmembrane</keyword>
<dbReference type="Pfam" id="PF00990">
    <property type="entry name" value="GGDEF"/>
    <property type="match status" value="1"/>
</dbReference>
<organism evidence="4 5">
    <name type="scientific">Catenibacillus scindens</name>
    <dbReference type="NCBI Taxonomy" id="673271"/>
    <lineage>
        <taxon>Bacteria</taxon>
        <taxon>Bacillati</taxon>
        <taxon>Bacillota</taxon>
        <taxon>Clostridia</taxon>
        <taxon>Lachnospirales</taxon>
        <taxon>Lachnospiraceae</taxon>
        <taxon>Catenibacillus</taxon>
    </lineage>
</organism>
<dbReference type="PANTHER" id="PTHR33121:SF70">
    <property type="entry name" value="SIGNALING PROTEIN YKOW"/>
    <property type="match status" value="1"/>
</dbReference>
<dbReference type="SMART" id="SM00267">
    <property type="entry name" value="GGDEF"/>
    <property type="match status" value="1"/>
</dbReference>
<keyword evidence="5" id="KW-1185">Reference proteome</keyword>
<dbReference type="CDD" id="cd01948">
    <property type="entry name" value="EAL"/>
    <property type="match status" value="1"/>
</dbReference>
<evidence type="ECO:0000259" key="3">
    <source>
        <dbReference type="PROSITE" id="PS50887"/>
    </source>
</evidence>
<dbReference type="CDD" id="cd01949">
    <property type="entry name" value="GGDEF"/>
    <property type="match status" value="1"/>
</dbReference>
<keyword evidence="1" id="KW-1133">Transmembrane helix</keyword>
<evidence type="ECO:0000259" key="2">
    <source>
        <dbReference type="PROSITE" id="PS50883"/>
    </source>
</evidence>
<feature type="domain" description="EAL" evidence="2">
    <location>
        <begin position="505"/>
        <end position="759"/>
    </location>
</feature>
<dbReference type="InterPro" id="IPR001633">
    <property type="entry name" value="EAL_dom"/>
</dbReference>
<dbReference type="PANTHER" id="PTHR33121">
    <property type="entry name" value="CYCLIC DI-GMP PHOSPHODIESTERASE PDEF"/>
    <property type="match status" value="1"/>
</dbReference>
<dbReference type="AlphaFoldDB" id="A0A7W8H7F6"/>
<dbReference type="SMART" id="SM00052">
    <property type="entry name" value="EAL"/>
    <property type="match status" value="1"/>
</dbReference>
<dbReference type="EMBL" id="JACHFW010000001">
    <property type="protein sequence ID" value="MBB5263279.1"/>
    <property type="molecule type" value="Genomic_DNA"/>
</dbReference>
<dbReference type="SUPFAM" id="SSF55073">
    <property type="entry name" value="Nucleotide cyclase"/>
    <property type="match status" value="1"/>
</dbReference>
<dbReference type="Gene3D" id="3.30.450.20">
    <property type="entry name" value="PAS domain"/>
    <property type="match status" value="1"/>
</dbReference>
<dbReference type="Pfam" id="PF00563">
    <property type="entry name" value="EAL"/>
    <property type="match status" value="1"/>
</dbReference>
<reference evidence="4 5" key="1">
    <citation type="submission" date="2020-08" db="EMBL/GenBank/DDBJ databases">
        <title>Genomic Encyclopedia of Type Strains, Phase IV (KMG-IV): sequencing the most valuable type-strain genomes for metagenomic binning, comparative biology and taxonomic classification.</title>
        <authorList>
            <person name="Goeker M."/>
        </authorList>
    </citation>
    <scope>NUCLEOTIDE SEQUENCE [LARGE SCALE GENOMIC DNA]</scope>
    <source>
        <strain evidence="4 5">DSM 106146</strain>
    </source>
</reference>
<feature type="domain" description="GGDEF" evidence="3">
    <location>
        <begin position="354"/>
        <end position="496"/>
    </location>
</feature>
<name>A0A7W8H7F6_9FIRM</name>
<dbReference type="InterPro" id="IPR000160">
    <property type="entry name" value="GGDEF_dom"/>
</dbReference>
<protein>
    <submittedName>
        <fullName evidence="4">Diguanylate cyclase (GGDEF)-like protein</fullName>
    </submittedName>
</protein>
<evidence type="ECO:0000313" key="5">
    <source>
        <dbReference type="Proteomes" id="UP000543642"/>
    </source>
</evidence>
<dbReference type="PROSITE" id="PS50883">
    <property type="entry name" value="EAL"/>
    <property type="match status" value="1"/>
</dbReference>
<dbReference type="PROSITE" id="PS50887">
    <property type="entry name" value="GGDEF"/>
    <property type="match status" value="1"/>
</dbReference>
<accession>A0A7W8H7F6</accession>
<comment type="caution">
    <text evidence="4">The sequence shown here is derived from an EMBL/GenBank/DDBJ whole genome shotgun (WGS) entry which is preliminary data.</text>
</comment>
<dbReference type="GO" id="GO:0071111">
    <property type="term" value="F:cyclic-guanylate-specific phosphodiesterase activity"/>
    <property type="evidence" value="ECO:0007669"/>
    <property type="project" value="InterPro"/>
</dbReference>
<dbReference type="Proteomes" id="UP000543642">
    <property type="component" value="Unassembled WGS sequence"/>
</dbReference>
<dbReference type="InterPro" id="IPR050706">
    <property type="entry name" value="Cyclic-di-GMP_PDE-like"/>
</dbReference>
<feature type="transmembrane region" description="Helical" evidence="1">
    <location>
        <begin position="288"/>
        <end position="312"/>
    </location>
</feature>
<sequence>MSEKKLRDHIVKIRVTAAVLSLLLLFFSGIAILFMVLAERSSYTAQMQAFVNEYKINVERQYDSDLESLETLAAFISNHWLEALEGRTDNGSGSQGAFLRLGYCEKDTDKITISLTKNMGQDLLLEEQSPKVQEIVKAAWEGEVRISRMYSDESFGQQVIAYCVPVYDGDVVTGALLGVKSLEVFEEILNNATLSQISMDVDWINSKGEYIMSSENSIIKDSTENIFDMPYISEENKAAIKRQMSKGRAFTSNFRRDGKTYPLYFEPLDQNGWYLVCTDRTSEIKSPVYFRFVIVVFTFVVVIVLSIVSILYGSRFLRKNHKTLLELAYYDPLTGAYNLPKFREEAGELLNADSKYSVVLLNIRHFQYMNEIFGREGADQLLRSFYDVLRDSLKEGECCCRYMADEFYVLIHSQNISEIRERIGKIMEKAGTLGSSIQKNYPVYLYAGAAVNQEQKSGDQNGSRTGTMEEHLIHNAEFALKHAREETGNALVFYDEDIYQADLFEKSIESHMEQALKEGEFKLFLQPKKNLRTGKIDSGEALVRWITKDGSMIYPDQFIPVFEKNGFCAVLDLYMVEQVCIQMRRWLDAGYAPVKVSVNQTKRLFYQSDYIDKLCKITERYNIPRESIVLEILEGLAAESIPELNKNISILHEKGFKISLDDFGTGYSSLNLLASLEIDEVKLDRGFLAYNGPENKKVEILMTNIIHLAGALHISTVVEGVETKEDESFISGMESDYGQGYYYSRPVPVADFEKWLESV</sequence>
<keyword evidence="1" id="KW-0472">Membrane</keyword>
<dbReference type="RefSeq" id="WP_183770851.1">
    <property type="nucleotide sequence ID" value="NZ_CAWVEG010000085.1"/>
</dbReference>